<name>A0ABN1ZIL2_9ACTN</name>
<feature type="region of interest" description="Disordered" evidence="1">
    <location>
        <begin position="179"/>
        <end position="214"/>
    </location>
</feature>
<feature type="transmembrane region" description="Helical" evidence="2">
    <location>
        <begin position="399"/>
        <end position="421"/>
    </location>
</feature>
<keyword evidence="2" id="KW-0472">Membrane</keyword>
<protein>
    <submittedName>
        <fullName evidence="4">Uncharacterized protein</fullName>
    </submittedName>
</protein>
<dbReference type="Proteomes" id="UP001500443">
    <property type="component" value="Unassembled WGS sequence"/>
</dbReference>
<sequence>MAGPAAIAALCTLALPAVPATAAPANSPVDAGQYRTAADAEPLDGAASSADGPTVAAGRTYTDSIAPGDRLYYSVALDAESHAWISAVAAPKPGTKVAYGDGIELELQSKDGDRCSSADADFGTDDAARPIANYVWRVAEPDGRCQEAGVYHLVVTRVSEATSDPGAWPLELRFMAEPPLAESGPTTPPDPGSIPTQPPPPPTGQAERRAGGTGFNDAVGIAHGVWTDRIRPGDTHFYRVPLDWGQQLFLQTEFGTTRVEDDTAYASDGVRVDFYNPARGFVATDDETYYGDDPAAIQAMGPPVAYENRYAAYGRDSGNVGFAGWYYVAVSVTEEVGEFADGPVPVVLRTTVEGEPQAGPVYDGDAAAAGFGVTDEDLDTAAEGVPADADGAGGAGKTLLAIGGIGGGVLLLAGLGLWTLLARRRPVPGTAPGPVPGPFAAGEATRTAPGAYAHGHHGAPPYGAQHGGQPYGDGHPYGDGPPAPPQQNRRR</sequence>
<evidence type="ECO:0000256" key="1">
    <source>
        <dbReference type="SAM" id="MobiDB-lite"/>
    </source>
</evidence>
<feature type="signal peptide" evidence="3">
    <location>
        <begin position="1"/>
        <end position="22"/>
    </location>
</feature>
<dbReference type="EMBL" id="BAAAPF010000256">
    <property type="protein sequence ID" value="GAA1499727.1"/>
    <property type="molecule type" value="Genomic_DNA"/>
</dbReference>
<feature type="chain" id="PRO_5045310879" evidence="3">
    <location>
        <begin position="23"/>
        <end position="491"/>
    </location>
</feature>
<feature type="compositionally biased region" description="Gly residues" evidence="1">
    <location>
        <begin position="465"/>
        <end position="477"/>
    </location>
</feature>
<feature type="region of interest" description="Disordered" evidence="1">
    <location>
        <begin position="449"/>
        <end position="491"/>
    </location>
</feature>
<keyword evidence="5" id="KW-1185">Reference proteome</keyword>
<accession>A0ABN1ZIL2</accession>
<comment type="caution">
    <text evidence="4">The sequence shown here is derived from an EMBL/GenBank/DDBJ whole genome shotgun (WGS) entry which is preliminary data.</text>
</comment>
<evidence type="ECO:0000256" key="2">
    <source>
        <dbReference type="SAM" id="Phobius"/>
    </source>
</evidence>
<feature type="compositionally biased region" description="Pro residues" evidence="1">
    <location>
        <begin position="186"/>
        <end position="203"/>
    </location>
</feature>
<organism evidence="4 5">
    <name type="scientific">Streptomyces synnematoformans</name>
    <dbReference type="NCBI Taxonomy" id="415721"/>
    <lineage>
        <taxon>Bacteria</taxon>
        <taxon>Bacillati</taxon>
        <taxon>Actinomycetota</taxon>
        <taxon>Actinomycetes</taxon>
        <taxon>Kitasatosporales</taxon>
        <taxon>Streptomycetaceae</taxon>
        <taxon>Streptomyces</taxon>
    </lineage>
</organism>
<evidence type="ECO:0000313" key="5">
    <source>
        <dbReference type="Proteomes" id="UP001500443"/>
    </source>
</evidence>
<evidence type="ECO:0000313" key="4">
    <source>
        <dbReference type="EMBL" id="GAA1499727.1"/>
    </source>
</evidence>
<evidence type="ECO:0000256" key="3">
    <source>
        <dbReference type="SAM" id="SignalP"/>
    </source>
</evidence>
<gene>
    <name evidence="4" type="ORF">GCM10009802_53970</name>
</gene>
<keyword evidence="2" id="KW-0812">Transmembrane</keyword>
<proteinExistence type="predicted"/>
<keyword evidence="3" id="KW-0732">Signal</keyword>
<feature type="compositionally biased region" description="Low complexity" evidence="1">
    <location>
        <begin position="449"/>
        <end position="464"/>
    </location>
</feature>
<reference evidence="4 5" key="1">
    <citation type="journal article" date="2019" name="Int. J. Syst. Evol. Microbiol.">
        <title>The Global Catalogue of Microorganisms (GCM) 10K type strain sequencing project: providing services to taxonomists for standard genome sequencing and annotation.</title>
        <authorList>
            <consortium name="The Broad Institute Genomics Platform"/>
            <consortium name="The Broad Institute Genome Sequencing Center for Infectious Disease"/>
            <person name="Wu L."/>
            <person name="Ma J."/>
        </authorList>
    </citation>
    <scope>NUCLEOTIDE SEQUENCE [LARGE SCALE GENOMIC DNA]</scope>
    <source>
        <strain evidence="4 5">JCM 15481</strain>
    </source>
</reference>
<keyword evidence="2" id="KW-1133">Transmembrane helix</keyword>